<dbReference type="GO" id="GO:0016020">
    <property type="term" value="C:membrane"/>
    <property type="evidence" value="ECO:0007669"/>
    <property type="project" value="InterPro"/>
</dbReference>
<dbReference type="GO" id="GO:0022857">
    <property type="term" value="F:transmembrane transporter activity"/>
    <property type="evidence" value="ECO:0007669"/>
    <property type="project" value="InterPro"/>
</dbReference>
<dbReference type="Pfam" id="PF25919">
    <property type="entry name" value="BSH_CusB"/>
    <property type="match status" value="1"/>
</dbReference>
<dbReference type="EMBL" id="JADJOT010000012">
    <property type="protein sequence ID" value="MBK7956226.1"/>
    <property type="molecule type" value="Genomic_DNA"/>
</dbReference>
<dbReference type="FunFam" id="2.40.420.20:FF:000003">
    <property type="entry name" value="Cation efflux system protein cusB"/>
    <property type="match status" value="1"/>
</dbReference>
<dbReference type="NCBIfam" id="TIGR01730">
    <property type="entry name" value="RND_mfp"/>
    <property type="match status" value="1"/>
</dbReference>
<evidence type="ECO:0000256" key="3">
    <source>
        <dbReference type="ARBA" id="ARBA00022729"/>
    </source>
</evidence>
<feature type="region of interest" description="Disordered" evidence="5">
    <location>
        <begin position="471"/>
        <end position="494"/>
    </location>
</feature>
<dbReference type="Proteomes" id="UP000706151">
    <property type="component" value="Unassembled WGS sequence"/>
</dbReference>
<dbReference type="GO" id="GO:0060003">
    <property type="term" value="P:copper ion export"/>
    <property type="evidence" value="ECO:0007669"/>
    <property type="project" value="TreeGrafter"/>
</dbReference>
<organism evidence="9 10">
    <name type="scientific">Candidatus Accumulibacter affinis</name>
    <dbReference type="NCBI Taxonomy" id="2954384"/>
    <lineage>
        <taxon>Bacteria</taxon>
        <taxon>Pseudomonadati</taxon>
        <taxon>Pseudomonadota</taxon>
        <taxon>Betaproteobacteria</taxon>
        <taxon>Candidatus Accumulibacter</taxon>
    </lineage>
</organism>
<dbReference type="InterPro" id="IPR058792">
    <property type="entry name" value="Beta-barrel_RND_2"/>
</dbReference>
<comment type="caution">
    <text evidence="9">The sequence shown here is derived from an EMBL/GenBank/DDBJ whole genome shotgun (WGS) entry which is preliminary data.</text>
</comment>
<gene>
    <name evidence="9" type="ORF">IPK02_21040</name>
</gene>
<feature type="region of interest" description="Disordered" evidence="5">
    <location>
        <begin position="1"/>
        <end position="26"/>
    </location>
</feature>
<keyword evidence="3" id="KW-0732">Signal</keyword>
<evidence type="ECO:0000259" key="8">
    <source>
        <dbReference type="Pfam" id="PF25975"/>
    </source>
</evidence>
<dbReference type="Pfam" id="PF11604">
    <property type="entry name" value="CusF_Ec"/>
    <property type="match status" value="1"/>
</dbReference>
<dbReference type="Gene3D" id="2.40.50.100">
    <property type="match status" value="1"/>
</dbReference>
<keyword evidence="4" id="KW-0406">Ion transport</keyword>
<feature type="compositionally biased region" description="Basic and acidic residues" evidence="5">
    <location>
        <begin position="1"/>
        <end position="13"/>
    </location>
</feature>
<dbReference type="InterPro" id="IPR021647">
    <property type="entry name" value="CusF_Ec"/>
</dbReference>
<proteinExistence type="inferred from homology"/>
<dbReference type="PANTHER" id="PTHR30097:SF15">
    <property type="entry name" value="CATION EFFLUX SYSTEM PROTEIN CUSB"/>
    <property type="match status" value="1"/>
</dbReference>
<evidence type="ECO:0000313" key="9">
    <source>
        <dbReference type="EMBL" id="MBK7956226.1"/>
    </source>
</evidence>
<evidence type="ECO:0000256" key="5">
    <source>
        <dbReference type="SAM" id="MobiDB-lite"/>
    </source>
</evidence>
<dbReference type="InterPro" id="IPR006143">
    <property type="entry name" value="RND_pump_MFP"/>
</dbReference>
<reference evidence="9 10" key="1">
    <citation type="submission" date="2020-10" db="EMBL/GenBank/DDBJ databases">
        <title>Connecting structure to function with the recovery of over 1000 high-quality activated sludge metagenome-assembled genomes encoding full-length rRNA genes using long-read sequencing.</title>
        <authorList>
            <person name="Singleton C.M."/>
            <person name="Petriglieri F."/>
            <person name="Kristensen J.M."/>
            <person name="Kirkegaard R.H."/>
            <person name="Michaelsen T.Y."/>
            <person name="Andersen M.H."/>
            <person name="Karst S.M."/>
            <person name="Dueholm M.S."/>
            <person name="Nielsen P.H."/>
            <person name="Albertsen M."/>
        </authorList>
    </citation>
    <scope>NUCLEOTIDE SEQUENCE [LARGE SCALE GENOMIC DNA]</scope>
    <source>
        <strain evidence="9">Fred_18-Q3-R57-64_BAT3C.720</strain>
    </source>
</reference>
<dbReference type="GO" id="GO:0046914">
    <property type="term" value="F:transition metal ion binding"/>
    <property type="evidence" value="ECO:0007669"/>
    <property type="project" value="TreeGrafter"/>
</dbReference>
<sequence length="584" mass="62858">MRSDRFARPDRTRSGRRPKGRRASQKLNVSWEKTYEAGCANYSRRLGCRCLAAAGGYWAGKRHAPGHDEATLQATAVSAGAARNERKILYYRNPMGLPDSSPTPKKDPMGMDYIPVYEGEADELDEVDGAAAATKQIRISTDKVQKLGVRTEAASLRSLERIVRAVGRIEPDERRQYAIAPKFEGYVERLLVNVTGQSVGKGQPLFEVYSPELVSAQREYAIAIQGVESLNNAGSEARSGMQQLADASLARLKNWDISDEQIRDLASSGNARRTLTVRSPVSGIVTEKKAVQGMRFMPGEVLYQVADLSTVWVIADVFEQDIGLVKSGARAKVMINAYPDKKFEGTITYVYPTLNAQTRTVPVRVELANPGLLLKPSMFARVELPVAGKAAVVTVPVSAVIDSGTRQIVLVQLKEGRFEPREVKLGARSENHVEVRDGVREGEEVVVTANFLIDAESNLKAAVAGFGPAAHTGNQQSTQGDAAATAGPASTVHRAEGKVETIDASSGVASISHGPVASLKWPPMTMAFKVANESLRQDLKPGAAIAFEFVERGPGEWVITAVKPALRPADKGAGAAPANAHAGH</sequence>
<dbReference type="Pfam" id="PF25954">
    <property type="entry name" value="Beta-barrel_RND_2"/>
    <property type="match status" value="1"/>
</dbReference>
<dbReference type="Gene3D" id="2.40.420.20">
    <property type="match status" value="1"/>
</dbReference>
<evidence type="ECO:0000256" key="1">
    <source>
        <dbReference type="ARBA" id="ARBA00009477"/>
    </source>
</evidence>
<dbReference type="Pfam" id="PF25975">
    <property type="entry name" value="CzcB_C"/>
    <property type="match status" value="1"/>
</dbReference>
<feature type="domain" description="CusB-like barrel-sandwich hybrid" evidence="6">
    <location>
        <begin position="179"/>
        <end position="306"/>
    </location>
</feature>
<feature type="compositionally biased region" description="Basic residues" evidence="5">
    <location>
        <begin position="14"/>
        <end position="24"/>
    </location>
</feature>
<evidence type="ECO:0000259" key="6">
    <source>
        <dbReference type="Pfam" id="PF25919"/>
    </source>
</evidence>
<dbReference type="PANTHER" id="PTHR30097">
    <property type="entry name" value="CATION EFFLUX SYSTEM PROTEIN CUSB"/>
    <property type="match status" value="1"/>
</dbReference>
<evidence type="ECO:0000256" key="4">
    <source>
        <dbReference type="ARBA" id="ARBA00023065"/>
    </source>
</evidence>
<dbReference type="Gene3D" id="2.40.50.320">
    <property type="entry name" value="Copper binding periplasmic protein CusF"/>
    <property type="match status" value="1"/>
</dbReference>
<dbReference type="FunFam" id="2.40.30.170:FF:000010">
    <property type="entry name" value="Efflux RND transporter periplasmic adaptor subunit"/>
    <property type="match status" value="1"/>
</dbReference>
<dbReference type="Gene3D" id="2.40.30.170">
    <property type="match status" value="1"/>
</dbReference>
<dbReference type="GO" id="GO:0015679">
    <property type="term" value="P:plasma membrane copper ion transport"/>
    <property type="evidence" value="ECO:0007669"/>
    <property type="project" value="TreeGrafter"/>
</dbReference>
<comment type="similarity">
    <text evidence="1">Belongs to the membrane fusion protein (MFP) (TC 8.A.1) family.</text>
</comment>
<dbReference type="InterPro" id="IPR058649">
    <property type="entry name" value="CzcB_C"/>
</dbReference>
<dbReference type="GO" id="GO:0030288">
    <property type="term" value="C:outer membrane-bounded periplasmic space"/>
    <property type="evidence" value="ECO:0007669"/>
    <property type="project" value="TreeGrafter"/>
</dbReference>
<evidence type="ECO:0000256" key="2">
    <source>
        <dbReference type="ARBA" id="ARBA00022448"/>
    </source>
</evidence>
<protein>
    <submittedName>
        <fullName evidence="9">Efflux RND transporter periplasmic adaptor subunit</fullName>
    </submittedName>
</protein>
<evidence type="ECO:0000313" key="10">
    <source>
        <dbReference type="Proteomes" id="UP000706151"/>
    </source>
</evidence>
<dbReference type="InterPro" id="IPR042230">
    <property type="entry name" value="CusF_sf"/>
</dbReference>
<feature type="domain" description="CzcB-like C-terminal circularly permuted SH3-like" evidence="8">
    <location>
        <begin position="393"/>
        <end position="453"/>
    </location>
</feature>
<dbReference type="InterPro" id="IPR051909">
    <property type="entry name" value="MFP_Cation_Efflux"/>
</dbReference>
<feature type="domain" description="CusB-like beta-barrel" evidence="7">
    <location>
        <begin position="310"/>
        <end position="384"/>
    </location>
</feature>
<keyword evidence="2" id="KW-0813">Transport</keyword>
<dbReference type="SUPFAM" id="SSF111369">
    <property type="entry name" value="HlyD-like secretion proteins"/>
    <property type="match status" value="1"/>
</dbReference>
<dbReference type="InterPro" id="IPR058790">
    <property type="entry name" value="BSH_CusB"/>
</dbReference>
<dbReference type="AlphaFoldDB" id="A0A935TCY2"/>
<evidence type="ECO:0000259" key="7">
    <source>
        <dbReference type="Pfam" id="PF25954"/>
    </source>
</evidence>
<accession>A0A935TCY2</accession>
<name>A0A935TCY2_9PROT</name>